<keyword evidence="4 5" id="KW-0472">Membrane</keyword>
<dbReference type="EMBL" id="CATQJA010000367">
    <property type="protein sequence ID" value="CAJ0559614.1"/>
    <property type="molecule type" value="Genomic_DNA"/>
</dbReference>
<evidence type="ECO:0000313" key="7">
    <source>
        <dbReference type="EMBL" id="CAJ0559614.1"/>
    </source>
</evidence>
<dbReference type="CDD" id="cd00637">
    <property type="entry name" value="7tm_classA_rhodopsin-like"/>
    <property type="match status" value="1"/>
</dbReference>
<organism evidence="7 8">
    <name type="scientific">Mesorhabditis spiculigera</name>
    <dbReference type="NCBI Taxonomy" id="96644"/>
    <lineage>
        <taxon>Eukaryota</taxon>
        <taxon>Metazoa</taxon>
        <taxon>Ecdysozoa</taxon>
        <taxon>Nematoda</taxon>
        <taxon>Chromadorea</taxon>
        <taxon>Rhabditida</taxon>
        <taxon>Rhabditina</taxon>
        <taxon>Rhabditomorpha</taxon>
        <taxon>Rhabditoidea</taxon>
        <taxon>Rhabditidae</taxon>
        <taxon>Mesorhabditinae</taxon>
        <taxon>Mesorhabditis</taxon>
    </lineage>
</organism>
<dbReference type="PANTHER" id="PTHR23017:SF3">
    <property type="entry name" value="G-PROTEIN COUPLED RECEPTORS FAMILY 1 PROFILE DOMAIN-CONTAINING PROTEIN"/>
    <property type="match status" value="1"/>
</dbReference>
<dbReference type="AlphaFoldDB" id="A0AA36C623"/>
<feature type="non-terminal residue" evidence="7">
    <location>
        <position position="1"/>
    </location>
</feature>
<dbReference type="PROSITE" id="PS50262">
    <property type="entry name" value="G_PROTEIN_RECEP_F1_2"/>
    <property type="match status" value="1"/>
</dbReference>
<comment type="subcellular location">
    <subcellularLocation>
        <location evidence="1">Membrane</location>
    </subcellularLocation>
</comment>
<evidence type="ECO:0000256" key="1">
    <source>
        <dbReference type="ARBA" id="ARBA00004370"/>
    </source>
</evidence>
<feature type="transmembrane region" description="Helical" evidence="5">
    <location>
        <begin position="22"/>
        <end position="48"/>
    </location>
</feature>
<keyword evidence="2 5" id="KW-0812">Transmembrane</keyword>
<evidence type="ECO:0000256" key="3">
    <source>
        <dbReference type="ARBA" id="ARBA00022989"/>
    </source>
</evidence>
<dbReference type="PANTHER" id="PTHR23017">
    <property type="entry name" value="SERPENTINE RECEPTOR, CLASS X"/>
    <property type="match status" value="1"/>
</dbReference>
<name>A0AA36C623_9BILA</name>
<feature type="domain" description="G-protein coupled receptors family 1 profile" evidence="6">
    <location>
        <begin position="37"/>
        <end position="180"/>
    </location>
</feature>
<dbReference type="InterPro" id="IPR017452">
    <property type="entry name" value="GPCR_Rhodpsn_7TM"/>
</dbReference>
<keyword evidence="3 5" id="KW-1133">Transmembrane helix</keyword>
<evidence type="ECO:0000256" key="4">
    <source>
        <dbReference type="ARBA" id="ARBA00023136"/>
    </source>
</evidence>
<dbReference type="Proteomes" id="UP001177023">
    <property type="component" value="Unassembled WGS sequence"/>
</dbReference>
<evidence type="ECO:0000256" key="5">
    <source>
        <dbReference type="SAM" id="Phobius"/>
    </source>
</evidence>
<evidence type="ECO:0000313" key="8">
    <source>
        <dbReference type="Proteomes" id="UP001177023"/>
    </source>
</evidence>
<evidence type="ECO:0000256" key="2">
    <source>
        <dbReference type="ARBA" id="ARBA00022692"/>
    </source>
</evidence>
<feature type="transmembrane region" description="Helical" evidence="5">
    <location>
        <begin position="55"/>
        <end position="76"/>
    </location>
</feature>
<dbReference type="InterPro" id="IPR019430">
    <property type="entry name" value="7TM_GPCR_serpentine_rcpt_Srx"/>
</dbReference>
<protein>
    <recommendedName>
        <fullName evidence="6">G-protein coupled receptors family 1 profile domain-containing protein</fullName>
    </recommendedName>
</protein>
<keyword evidence="8" id="KW-1185">Reference proteome</keyword>
<dbReference type="SUPFAM" id="SSF81321">
    <property type="entry name" value="Family A G protein-coupled receptor-like"/>
    <property type="match status" value="1"/>
</dbReference>
<evidence type="ECO:0000259" key="6">
    <source>
        <dbReference type="PROSITE" id="PS50262"/>
    </source>
</evidence>
<gene>
    <name evidence="7" type="ORF">MSPICULIGERA_LOCUS1323</name>
</gene>
<comment type="caution">
    <text evidence="7">The sequence shown here is derived from an EMBL/GenBank/DDBJ whole genome shotgun (WGS) entry which is preliminary data.</text>
</comment>
<proteinExistence type="predicted"/>
<accession>A0AA36C623</accession>
<feature type="transmembrane region" description="Helical" evidence="5">
    <location>
        <begin position="138"/>
        <end position="158"/>
    </location>
</feature>
<dbReference type="GO" id="GO:0016020">
    <property type="term" value="C:membrane"/>
    <property type="evidence" value="ECO:0007669"/>
    <property type="project" value="UniProtKB-SubCell"/>
</dbReference>
<feature type="transmembrane region" description="Helical" evidence="5">
    <location>
        <begin position="233"/>
        <end position="253"/>
    </location>
</feature>
<feature type="transmembrane region" description="Helical" evidence="5">
    <location>
        <begin position="190"/>
        <end position="212"/>
    </location>
</feature>
<dbReference type="Gene3D" id="1.20.1070.10">
    <property type="entry name" value="Rhodopsin 7-helix transmembrane proteins"/>
    <property type="match status" value="1"/>
</dbReference>
<sequence length="328" mass="37215">MSEETTTEAFNEDLVTIASSELAAIIIVMVSIFGLLANFLSIHLVLTYPHLRNSFGALCVSQSVANSGLLIIFAGWCAPMQWMSDDEMSTGLWGKIMGQLNTLFWANSVYSHLVVSLNRLFSITFPTRRLKFAGSKGTYFLVSCSWTIAAILNLPYFYRDECYIVYTPSTFTWNYSQSTCGTIIGTYLDFYLGMAVFGIIAIFDVYTIFQLRNISGAGGREVLLKRRAMEIRFFAQSCTQLLIFAYIFASFYYVSTFMTTKWQLFFTVTFSWQACHSLDGCVLLIFHWRRQPQPSVSRQTMVRLAHSAITAQQSTTHSVVPSSWSRTY</sequence>
<dbReference type="Pfam" id="PF10328">
    <property type="entry name" value="7TM_GPCR_Srx"/>
    <property type="match status" value="1"/>
</dbReference>
<reference evidence="7" key="1">
    <citation type="submission" date="2023-06" db="EMBL/GenBank/DDBJ databases">
        <authorList>
            <person name="Delattre M."/>
        </authorList>
    </citation>
    <scope>NUCLEOTIDE SEQUENCE</scope>
    <source>
        <strain evidence="7">AF72</strain>
    </source>
</reference>
<feature type="transmembrane region" description="Helical" evidence="5">
    <location>
        <begin position="96"/>
        <end position="117"/>
    </location>
</feature>